<dbReference type="InterPro" id="IPR057727">
    <property type="entry name" value="WCX_dom"/>
</dbReference>
<dbReference type="eggNOG" id="COG2378">
    <property type="taxonomic scope" value="Bacteria"/>
</dbReference>
<dbReference type="Proteomes" id="UP000028123">
    <property type="component" value="Unassembled WGS sequence"/>
</dbReference>
<dbReference type="InterPro" id="IPR036388">
    <property type="entry name" value="WH-like_DNA-bd_sf"/>
</dbReference>
<dbReference type="PROSITE" id="PS51000">
    <property type="entry name" value="HTH_DEOR_2"/>
    <property type="match status" value="1"/>
</dbReference>
<reference evidence="4 5" key="1">
    <citation type="submission" date="2014-06" db="EMBL/GenBank/DDBJ databases">
        <title>Draft genome sequence of Paenibacillus sp. MSt1.</title>
        <authorList>
            <person name="Aw Y.K."/>
            <person name="Ong K.S."/>
            <person name="Gan H.M."/>
            <person name="Lee S.M."/>
        </authorList>
    </citation>
    <scope>NUCLEOTIDE SEQUENCE [LARGE SCALE GENOMIC DNA]</scope>
    <source>
        <strain evidence="4 5">MSt1</strain>
    </source>
</reference>
<dbReference type="PIRSF" id="PIRSF016838">
    <property type="entry name" value="PafC"/>
    <property type="match status" value="1"/>
</dbReference>
<dbReference type="OrthoDB" id="9815009at2"/>
<dbReference type="EMBL" id="JNVM01000017">
    <property type="protein sequence ID" value="KEQ24168.1"/>
    <property type="molecule type" value="Genomic_DNA"/>
</dbReference>
<dbReference type="InterPro" id="IPR051534">
    <property type="entry name" value="CBASS_pafABC_assoc_protein"/>
</dbReference>
<protein>
    <submittedName>
        <fullName evidence="4">DeoR faimly transcriptional regulator</fullName>
    </submittedName>
</protein>
<evidence type="ECO:0000256" key="2">
    <source>
        <dbReference type="ARBA" id="ARBA00023163"/>
    </source>
</evidence>
<dbReference type="Pfam" id="PF25583">
    <property type="entry name" value="WCX"/>
    <property type="match status" value="1"/>
</dbReference>
<name>A0A081P0E5_9BACL</name>
<comment type="caution">
    <text evidence="4">The sequence shown here is derived from an EMBL/GenBank/DDBJ whole genome shotgun (WGS) entry which is preliminary data.</text>
</comment>
<dbReference type="GO" id="GO:0003700">
    <property type="term" value="F:DNA-binding transcription factor activity"/>
    <property type="evidence" value="ECO:0007669"/>
    <property type="project" value="InterPro"/>
</dbReference>
<dbReference type="SUPFAM" id="SSF46785">
    <property type="entry name" value="Winged helix' DNA-binding domain"/>
    <property type="match status" value="1"/>
</dbReference>
<dbReference type="PANTHER" id="PTHR34580">
    <property type="match status" value="1"/>
</dbReference>
<dbReference type="Pfam" id="PF08279">
    <property type="entry name" value="HTH_11"/>
    <property type="match status" value="1"/>
</dbReference>
<dbReference type="AlphaFoldDB" id="A0A081P0E5"/>
<organism evidence="4 5">
    <name type="scientific">Paenibacillus tyrfis</name>
    <dbReference type="NCBI Taxonomy" id="1501230"/>
    <lineage>
        <taxon>Bacteria</taxon>
        <taxon>Bacillati</taxon>
        <taxon>Bacillota</taxon>
        <taxon>Bacilli</taxon>
        <taxon>Bacillales</taxon>
        <taxon>Paenibacillaceae</taxon>
        <taxon>Paenibacillus</taxon>
    </lineage>
</organism>
<keyword evidence="5" id="KW-1185">Reference proteome</keyword>
<proteinExistence type="predicted"/>
<keyword evidence="2" id="KW-0804">Transcription</keyword>
<dbReference type="Pfam" id="PF13280">
    <property type="entry name" value="WYL"/>
    <property type="match status" value="1"/>
</dbReference>
<feature type="domain" description="HTH deoR-type" evidence="3">
    <location>
        <begin position="2"/>
        <end position="57"/>
    </location>
</feature>
<dbReference type="InterPro" id="IPR036390">
    <property type="entry name" value="WH_DNA-bd_sf"/>
</dbReference>
<dbReference type="InterPro" id="IPR028349">
    <property type="entry name" value="PafC-like"/>
</dbReference>
<accession>A0A081P0E5</accession>
<evidence type="ECO:0000313" key="4">
    <source>
        <dbReference type="EMBL" id="KEQ24168.1"/>
    </source>
</evidence>
<gene>
    <name evidence="4" type="ORF">ET33_10740</name>
</gene>
<evidence type="ECO:0000313" key="5">
    <source>
        <dbReference type="Proteomes" id="UP000028123"/>
    </source>
</evidence>
<evidence type="ECO:0000256" key="1">
    <source>
        <dbReference type="ARBA" id="ARBA00023015"/>
    </source>
</evidence>
<sequence>MRTDRLLAITVLLLNRKRLSAKALADRFEVSTKTIYRDIEALSLAGIPIVTHQGTTGGFEIMEQFTISRQFLALDELLSMLAAVQGIRTAFDDQSISNLLEKVKTMLQPTERELLEQGGAPLTFDFNPWGQSASARARVQALRTAIGERRTVTFRYTNLEGTGTERTVEPIGLILKGYLWYLHAYCTLRGEFRVFRLSRVQELRVTEERFEPRPAPALDSYSWQPEWSESGASEVVLTFRPEVRDRVEDTFPTEQAERLPDGSIRIRGSYPANEWFYGWMLSFGDKVIIDEPAFMARELRERAKKIIAQYAEL</sequence>
<dbReference type="InterPro" id="IPR026881">
    <property type="entry name" value="WYL_dom"/>
</dbReference>
<dbReference type="Gene3D" id="1.10.10.10">
    <property type="entry name" value="Winged helix-like DNA-binding domain superfamily/Winged helix DNA-binding domain"/>
    <property type="match status" value="1"/>
</dbReference>
<keyword evidence="1" id="KW-0805">Transcription regulation</keyword>
<evidence type="ECO:0000259" key="3">
    <source>
        <dbReference type="PROSITE" id="PS51000"/>
    </source>
</evidence>
<dbReference type="InterPro" id="IPR001034">
    <property type="entry name" value="DeoR_HTH"/>
</dbReference>
<dbReference type="PANTHER" id="PTHR34580:SF1">
    <property type="entry name" value="PROTEIN PAFC"/>
    <property type="match status" value="1"/>
</dbReference>
<dbReference type="InterPro" id="IPR013196">
    <property type="entry name" value="HTH_11"/>
</dbReference>
<dbReference type="PROSITE" id="PS52050">
    <property type="entry name" value="WYL"/>
    <property type="match status" value="1"/>
</dbReference>